<accession>A0A4R5A540</accession>
<feature type="domain" description="Restriction endonuclease type IV Mrr" evidence="1">
    <location>
        <begin position="31"/>
        <end position="142"/>
    </location>
</feature>
<dbReference type="InterPro" id="IPR052906">
    <property type="entry name" value="Type_IV_Methyl-Rstrct_Enzyme"/>
</dbReference>
<dbReference type="Proteomes" id="UP000295578">
    <property type="component" value="Unassembled WGS sequence"/>
</dbReference>
<protein>
    <submittedName>
        <fullName evidence="2">Restriction endonuclease</fullName>
    </submittedName>
</protein>
<dbReference type="EMBL" id="SMKY01000294">
    <property type="protein sequence ID" value="TDD67138.1"/>
    <property type="molecule type" value="Genomic_DNA"/>
</dbReference>
<organism evidence="2 3">
    <name type="scientific">Actinomadura darangshiensis</name>
    <dbReference type="NCBI Taxonomy" id="705336"/>
    <lineage>
        <taxon>Bacteria</taxon>
        <taxon>Bacillati</taxon>
        <taxon>Actinomycetota</taxon>
        <taxon>Actinomycetes</taxon>
        <taxon>Streptosporangiales</taxon>
        <taxon>Thermomonosporaceae</taxon>
        <taxon>Actinomadura</taxon>
    </lineage>
</organism>
<name>A0A4R5A540_9ACTN</name>
<dbReference type="InterPro" id="IPR011856">
    <property type="entry name" value="tRNA_endonuc-like_dom_sf"/>
</dbReference>
<evidence type="ECO:0000259" key="1">
    <source>
        <dbReference type="Pfam" id="PF04471"/>
    </source>
</evidence>
<keyword evidence="3" id="KW-1185">Reference proteome</keyword>
<keyword evidence="2" id="KW-0378">Hydrolase</keyword>
<comment type="caution">
    <text evidence="2">The sequence shown here is derived from an EMBL/GenBank/DDBJ whole genome shotgun (WGS) entry which is preliminary data.</text>
</comment>
<dbReference type="PANTHER" id="PTHR30015">
    <property type="entry name" value="MRR RESTRICTION SYSTEM PROTEIN"/>
    <property type="match status" value="1"/>
</dbReference>
<proteinExistence type="predicted"/>
<dbReference type="InterPro" id="IPR007560">
    <property type="entry name" value="Restrct_endonuc_IV_Mrr"/>
</dbReference>
<dbReference type="Gene3D" id="3.40.1350.10">
    <property type="match status" value="1"/>
</dbReference>
<sequence>MVDFENLLKQFAFVEGMDAAAGLDSRPDLIDMTPAEFEHLVRQLFEAMGMKSWVTQASKDDGVDGVATNEDPIFGGLCIIQAKRYRKAVGVDAIRELAGTMEDKHATKGIMVTTSWVTKGGHEHANRHGRMQVIEHEELKYLLKEHLGLDVLISLPKPPPKGRK</sequence>
<dbReference type="GO" id="GO:0003677">
    <property type="term" value="F:DNA binding"/>
    <property type="evidence" value="ECO:0007669"/>
    <property type="project" value="InterPro"/>
</dbReference>
<dbReference type="PANTHER" id="PTHR30015:SF7">
    <property type="entry name" value="TYPE IV METHYL-DIRECTED RESTRICTION ENZYME ECOKMRR"/>
    <property type="match status" value="1"/>
</dbReference>
<dbReference type="InterPro" id="IPR011335">
    <property type="entry name" value="Restrct_endonuc-II-like"/>
</dbReference>
<dbReference type="GO" id="GO:0015666">
    <property type="term" value="F:restriction endodeoxyribonuclease activity"/>
    <property type="evidence" value="ECO:0007669"/>
    <property type="project" value="TreeGrafter"/>
</dbReference>
<dbReference type="Pfam" id="PF04471">
    <property type="entry name" value="Mrr_cat"/>
    <property type="match status" value="1"/>
</dbReference>
<evidence type="ECO:0000313" key="2">
    <source>
        <dbReference type="EMBL" id="TDD67138.1"/>
    </source>
</evidence>
<reference evidence="2 3" key="1">
    <citation type="submission" date="2019-03" db="EMBL/GenBank/DDBJ databases">
        <title>Draft genome sequences of novel Actinobacteria.</title>
        <authorList>
            <person name="Sahin N."/>
            <person name="Ay H."/>
            <person name="Saygin H."/>
        </authorList>
    </citation>
    <scope>NUCLEOTIDE SEQUENCE [LARGE SCALE GENOMIC DNA]</scope>
    <source>
        <strain evidence="2 3">DSM 45941</strain>
    </source>
</reference>
<dbReference type="AlphaFoldDB" id="A0A4R5A540"/>
<dbReference type="GO" id="GO:0009307">
    <property type="term" value="P:DNA restriction-modification system"/>
    <property type="evidence" value="ECO:0007669"/>
    <property type="project" value="InterPro"/>
</dbReference>
<dbReference type="OrthoDB" id="3206608at2"/>
<dbReference type="SUPFAM" id="SSF52980">
    <property type="entry name" value="Restriction endonuclease-like"/>
    <property type="match status" value="1"/>
</dbReference>
<keyword evidence="2" id="KW-0540">Nuclease</keyword>
<gene>
    <name evidence="2" type="ORF">E1293_38370</name>
</gene>
<evidence type="ECO:0000313" key="3">
    <source>
        <dbReference type="Proteomes" id="UP000295578"/>
    </source>
</evidence>
<keyword evidence="2" id="KW-0255">Endonuclease</keyword>